<sequence length="231" mass="26194">MATIPQPNDGGGGPCFICGLSDLASESQPRRRYAELTTIFKTLVMTTDLRKKLDGSVYSDFTTNIESCATCLTTIKEVCALHQEIVTLQTDMHRLFEGARVKLGKILPKLVKKVTRQTSQRNCKVNKRAKIVEAEEVADSRLDSFNDEIEIKEECEDLFYQDAEIIPDSSKLMQMDPLSLDGDDSTFDGLDTKYKLDKYLTENDLKTTPNQLYSTLTWLFVARRRDNFIAL</sequence>
<dbReference type="AlphaFoldDB" id="A0A226DFI2"/>
<comment type="caution">
    <text evidence="1">The sequence shown here is derived from an EMBL/GenBank/DDBJ whole genome shotgun (WGS) entry which is preliminary data.</text>
</comment>
<organism evidence="1 2">
    <name type="scientific">Folsomia candida</name>
    <name type="common">Springtail</name>
    <dbReference type="NCBI Taxonomy" id="158441"/>
    <lineage>
        <taxon>Eukaryota</taxon>
        <taxon>Metazoa</taxon>
        <taxon>Ecdysozoa</taxon>
        <taxon>Arthropoda</taxon>
        <taxon>Hexapoda</taxon>
        <taxon>Collembola</taxon>
        <taxon>Entomobryomorpha</taxon>
        <taxon>Isotomoidea</taxon>
        <taxon>Isotomidae</taxon>
        <taxon>Proisotominae</taxon>
        <taxon>Folsomia</taxon>
    </lineage>
</organism>
<protein>
    <submittedName>
        <fullName evidence="1">Uncharacterized protein</fullName>
    </submittedName>
</protein>
<name>A0A226DFI2_FOLCA</name>
<evidence type="ECO:0000313" key="1">
    <source>
        <dbReference type="EMBL" id="OXA43331.1"/>
    </source>
</evidence>
<keyword evidence="2" id="KW-1185">Reference proteome</keyword>
<reference evidence="1 2" key="1">
    <citation type="submission" date="2015-12" db="EMBL/GenBank/DDBJ databases">
        <title>The genome of Folsomia candida.</title>
        <authorList>
            <person name="Faddeeva A."/>
            <person name="Derks M.F."/>
            <person name="Anvar Y."/>
            <person name="Smit S."/>
            <person name="Van Straalen N."/>
            <person name="Roelofs D."/>
        </authorList>
    </citation>
    <scope>NUCLEOTIDE SEQUENCE [LARGE SCALE GENOMIC DNA]</scope>
    <source>
        <strain evidence="1 2">VU population</strain>
        <tissue evidence="1">Whole body</tissue>
    </source>
</reference>
<dbReference type="Proteomes" id="UP000198287">
    <property type="component" value="Unassembled WGS sequence"/>
</dbReference>
<dbReference type="EMBL" id="LNIX01000022">
    <property type="protein sequence ID" value="OXA43331.1"/>
    <property type="molecule type" value="Genomic_DNA"/>
</dbReference>
<proteinExistence type="predicted"/>
<gene>
    <name evidence="1" type="ORF">Fcan01_21771</name>
</gene>
<dbReference type="OrthoDB" id="10024527at2759"/>
<accession>A0A226DFI2</accession>
<evidence type="ECO:0000313" key="2">
    <source>
        <dbReference type="Proteomes" id="UP000198287"/>
    </source>
</evidence>